<keyword evidence="5 7" id="KW-0687">Ribonucleoprotein</keyword>
<dbReference type="InterPro" id="IPR036986">
    <property type="entry name" value="S4_RNA-bd_sf"/>
</dbReference>
<dbReference type="NCBIfam" id="NF003312">
    <property type="entry name" value="PRK04313.1"/>
    <property type="match status" value="1"/>
</dbReference>
<dbReference type="Gene3D" id="3.10.290.10">
    <property type="entry name" value="RNA-binding S4 domain"/>
    <property type="match status" value="1"/>
</dbReference>
<sequence>MGRKGPKRHLKSFPAPAFWPVPRKVYKFAVKPSPGPHPLDRCIPLLVIVRDILGYAETAKEAKRILHEGHIKVDGIIRRDHKYPVGLMDVIEITKTKEYYRVLPHPSKGLILHPITEEEASFKLCRIEDKTTVKGGHVQLNLHDGRNHLIRVADPRKPVEDVYKTMDVLKIAIPNQEILDHIKFGEGVFAIVIGGKNVGLVGKVVKIERGFGKHRSVVTLESPKKDLFKTSLIYTFAIGLEEPIISLPEEVM</sequence>
<evidence type="ECO:0000313" key="10">
    <source>
        <dbReference type="Proteomes" id="UP000269499"/>
    </source>
</evidence>
<dbReference type="PROSITE" id="PS50889">
    <property type="entry name" value="S4"/>
    <property type="match status" value="1"/>
</dbReference>
<dbReference type="Pfam" id="PF08071">
    <property type="entry name" value="RS4NT"/>
    <property type="match status" value="1"/>
</dbReference>
<dbReference type="GO" id="GO:0006412">
    <property type="term" value="P:translation"/>
    <property type="evidence" value="ECO:0007669"/>
    <property type="project" value="UniProtKB-UniRule"/>
</dbReference>
<dbReference type="SUPFAM" id="SSF55174">
    <property type="entry name" value="Alpha-L RNA-binding motif"/>
    <property type="match status" value="1"/>
</dbReference>
<feature type="domain" description="RNA-binding S4" evidence="8">
    <location>
        <begin position="44"/>
        <end position="108"/>
    </location>
</feature>
<dbReference type="InterPro" id="IPR000876">
    <property type="entry name" value="Ribosomal_eS4"/>
</dbReference>
<dbReference type="FunFam" id="3.10.290.10:FF:000002">
    <property type="entry name" value="40S ribosomal protein S4"/>
    <property type="match status" value="1"/>
</dbReference>
<dbReference type="InterPro" id="IPR014722">
    <property type="entry name" value="Rib_uL2_dom2"/>
</dbReference>
<dbReference type="InterPro" id="IPR013843">
    <property type="entry name" value="Ribosomal_eS4_N"/>
</dbReference>
<keyword evidence="2" id="KW-0699">rRNA-binding</keyword>
<dbReference type="EMBL" id="QMRA01000012">
    <property type="protein sequence ID" value="RLE55037.1"/>
    <property type="molecule type" value="Genomic_DNA"/>
</dbReference>
<comment type="caution">
    <text evidence="9">The sequence shown here is derived from an EMBL/GenBank/DDBJ whole genome shotgun (WGS) entry which is preliminary data.</text>
</comment>
<dbReference type="PANTHER" id="PTHR11581:SF0">
    <property type="entry name" value="SMALL RIBOSOMAL SUBUNIT PROTEIN ES4"/>
    <property type="match status" value="1"/>
</dbReference>
<evidence type="ECO:0000256" key="1">
    <source>
        <dbReference type="ARBA" id="ARBA00007500"/>
    </source>
</evidence>
<dbReference type="SMART" id="SM00363">
    <property type="entry name" value="S4"/>
    <property type="match status" value="1"/>
</dbReference>
<dbReference type="InterPro" id="IPR013845">
    <property type="entry name" value="Ribosomal_eS4_central_region"/>
</dbReference>
<dbReference type="CDD" id="cd06087">
    <property type="entry name" value="KOW_RPS4"/>
    <property type="match status" value="1"/>
</dbReference>
<evidence type="ECO:0000256" key="3">
    <source>
        <dbReference type="ARBA" id="ARBA00022884"/>
    </source>
</evidence>
<dbReference type="PANTHER" id="PTHR11581">
    <property type="entry name" value="30S/40S RIBOSOMAL PROTEIN S4"/>
    <property type="match status" value="1"/>
</dbReference>
<dbReference type="AlphaFoldDB" id="A0A497F6M3"/>
<dbReference type="InterPro" id="IPR002942">
    <property type="entry name" value="S4_RNA-bd"/>
</dbReference>
<dbReference type="CDD" id="cd00165">
    <property type="entry name" value="S4"/>
    <property type="match status" value="1"/>
</dbReference>
<dbReference type="GO" id="GO:0022627">
    <property type="term" value="C:cytosolic small ribosomal subunit"/>
    <property type="evidence" value="ECO:0007669"/>
    <property type="project" value="TreeGrafter"/>
</dbReference>
<keyword evidence="3 7" id="KW-0694">RNA-binding</keyword>
<protein>
    <recommendedName>
        <fullName evidence="6 7">Small ribosomal subunit protein eS4</fullName>
    </recommendedName>
</protein>
<evidence type="ECO:0000313" key="9">
    <source>
        <dbReference type="EMBL" id="RLE55037.1"/>
    </source>
</evidence>
<dbReference type="HAMAP" id="MF_00485">
    <property type="entry name" value="Ribosomal_eS4"/>
    <property type="match status" value="1"/>
</dbReference>
<evidence type="ECO:0000259" key="8">
    <source>
        <dbReference type="SMART" id="SM00363"/>
    </source>
</evidence>
<reference evidence="9 10" key="1">
    <citation type="submission" date="2018-06" db="EMBL/GenBank/DDBJ databases">
        <title>Extensive metabolic versatility and redundancy in microbially diverse, dynamic hydrothermal sediments.</title>
        <authorList>
            <person name="Dombrowski N."/>
            <person name="Teske A."/>
            <person name="Baker B.J."/>
        </authorList>
    </citation>
    <scope>NUCLEOTIDE SEQUENCE [LARGE SCALE GENOMIC DNA]</scope>
    <source>
        <strain evidence="9">B20_G2</strain>
    </source>
</reference>
<dbReference type="GO" id="GO:0019843">
    <property type="term" value="F:rRNA binding"/>
    <property type="evidence" value="ECO:0007669"/>
    <property type="project" value="UniProtKB-KW"/>
</dbReference>
<evidence type="ECO:0000256" key="5">
    <source>
        <dbReference type="ARBA" id="ARBA00023274"/>
    </source>
</evidence>
<gene>
    <name evidence="7" type="primary">rps4e</name>
    <name evidence="9" type="ORF">DRJ26_01265</name>
</gene>
<dbReference type="InterPro" id="IPR041982">
    <property type="entry name" value="Ribosomal_eS4_KOW"/>
</dbReference>
<comment type="similarity">
    <text evidence="1 7">Belongs to the eukaryotic ribosomal protein eS4 family.</text>
</comment>
<dbReference type="GO" id="GO:0003735">
    <property type="term" value="F:structural constituent of ribosome"/>
    <property type="evidence" value="ECO:0007669"/>
    <property type="project" value="InterPro"/>
</dbReference>
<proteinExistence type="inferred from homology"/>
<organism evidence="9 10">
    <name type="scientific">Thermoproteota archaeon</name>
    <dbReference type="NCBI Taxonomy" id="2056631"/>
    <lineage>
        <taxon>Archaea</taxon>
        <taxon>Thermoproteota</taxon>
    </lineage>
</organism>
<dbReference type="Pfam" id="PF00900">
    <property type="entry name" value="Ribosomal_S4e"/>
    <property type="match status" value="1"/>
</dbReference>
<accession>A0A497F6M3</accession>
<dbReference type="InterPro" id="IPR038237">
    <property type="entry name" value="Ribosomal_eS4_central_sf"/>
</dbReference>
<dbReference type="PIRSF" id="PIRSF002116">
    <property type="entry name" value="Ribosomal_S4"/>
    <property type="match status" value="1"/>
</dbReference>
<dbReference type="Pfam" id="PF01479">
    <property type="entry name" value="S4"/>
    <property type="match status" value="1"/>
</dbReference>
<dbReference type="Proteomes" id="UP000269499">
    <property type="component" value="Unassembled WGS sequence"/>
</dbReference>
<evidence type="ECO:0000256" key="6">
    <source>
        <dbReference type="ARBA" id="ARBA00035272"/>
    </source>
</evidence>
<dbReference type="Gene3D" id="2.40.50.740">
    <property type="match status" value="1"/>
</dbReference>
<dbReference type="Gene3D" id="2.30.30.30">
    <property type="match status" value="1"/>
</dbReference>
<evidence type="ECO:0000256" key="4">
    <source>
        <dbReference type="ARBA" id="ARBA00022980"/>
    </source>
</evidence>
<evidence type="ECO:0000256" key="2">
    <source>
        <dbReference type="ARBA" id="ARBA00022730"/>
    </source>
</evidence>
<keyword evidence="4 7" id="KW-0689">Ribosomal protein</keyword>
<name>A0A497F6M3_9CREN</name>
<evidence type="ECO:0000256" key="7">
    <source>
        <dbReference type="HAMAP-Rule" id="MF_00485"/>
    </source>
</evidence>